<dbReference type="PANTHER" id="PTHR37812:SF1">
    <property type="entry name" value="MU-LIKE PROPHAGE FLUMU PROTEIN C"/>
    <property type="match status" value="1"/>
</dbReference>
<proteinExistence type="predicted"/>
<dbReference type="Gene3D" id="1.10.10.60">
    <property type="entry name" value="Homeodomain-like"/>
    <property type="match status" value="1"/>
</dbReference>
<comment type="caution">
    <text evidence="2">The sequence shown here is derived from an EMBL/GenBank/DDBJ whole genome shotgun (WGS) entry which is preliminary data.</text>
</comment>
<organism evidence="2 3">
    <name type="scientific">Inconstantimicrobium porci</name>
    <dbReference type="NCBI Taxonomy" id="2652291"/>
    <lineage>
        <taxon>Bacteria</taxon>
        <taxon>Bacillati</taxon>
        <taxon>Bacillota</taxon>
        <taxon>Clostridia</taxon>
        <taxon>Eubacteriales</taxon>
        <taxon>Clostridiaceae</taxon>
        <taxon>Inconstantimicrobium</taxon>
    </lineage>
</organism>
<sequence>MGYKKATDILPEELLIQIQDYIDGECIYIPRKEENKKTWGELTKSKKETYKRNLDIYNSYIKGTSVKQLSETYYLSPKWIRKIVAAVRKEQQCTLV</sequence>
<accession>A0A7X2N050</accession>
<reference evidence="2 3" key="1">
    <citation type="submission" date="2019-08" db="EMBL/GenBank/DDBJ databases">
        <title>In-depth cultivation of the pig gut microbiome towards novel bacterial diversity and tailored functional studies.</title>
        <authorList>
            <person name="Wylensek D."/>
            <person name="Hitch T.C.A."/>
            <person name="Clavel T."/>
        </authorList>
    </citation>
    <scope>NUCLEOTIDE SEQUENCE [LARGE SCALE GENOMIC DNA]</scope>
    <source>
        <strain evidence="2 3">WCA-383-APC-5B</strain>
    </source>
</reference>
<dbReference type="NCBIfam" id="NF040785">
    <property type="entry name" value="CD3324_fam"/>
    <property type="match status" value="1"/>
</dbReference>
<dbReference type="EMBL" id="VULX01000027">
    <property type="protein sequence ID" value="MSR92304.1"/>
    <property type="molecule type" value="Genomic_DNA"/>
</dbReference>
<dbReference type="AlphaFoldDB" id="A0A7X2N050"/>
<name>A0A7X2N050_9CLOT</name>
<dbReference type="Pfam" id="PF08765">
    <property type="entry name" value="Mor"/>
    <property type="match status" value="1"/>
</dbReference>
<dbReference type="PANTHER" id="PTHR37812">
    <property type="entry name" value="MU-LIKE PROPHAGE FLUMU PROTEIN C"/>
    <property type="match status" value="1"/>
</dbReference>
<evidence type="ECO:0000313" key="3">
    <source>
        <dbReference type="Proteomes" id="UP000460287"/>
    </source>
</evidence>
<protein>
    <recommendedName>
        <fullName evidence="1">Mor transcription activator domain-containing protein</fullName>
    </recommendedName>
</protein>
<dbReference type="InterPro" id="IPR014875">
    <property type="entry name" value="Mor_transcription_activator"/>
</dbReference>
<dbReference type="Proteomes" id="UP000460287">
    <property type="component" value="Unassembled WGS sequence"/>
</dbReference>
<dbReference type="InterPro" id="IPR052411">
    <property type="entry name" value="c-mor_Regulatory_Protein"/>
</dbReference>
<dbReference type="SUPFAM" id="SSF46689">
    <property type="entry name" value="Homeodomain-like"/>
    <property type="match status" value="1"/>
</dbReference>
<keyword evidence="3" id="KW-1185">Reference proteome</keyword>
<evidence type="ECO:0000259" key="1">
    <source>
        <dbReference type="Pfam" id="PF08765"/>
    </source>
</evidence>
<dbReference type="InterPro" id="IPR009057">
    <property type="entry name" value="Homeodomain-like_sf"/>
</dbReference>
<feature type="domain" description="Mor transcription activator" evidence="1">
    <location>
        <begin position="9"/>
        <end position="92"/>
    </location>
</feature>
<evidence type="ECO:0000313" key="2">
    <source>
        <dbReference type="EMBL" id="MSR92304.1"/>
    </source>
</evidence>
<dbReference type="InterPro" id="IPR049739">
    <property type="entry name" value="YraL-like"/>
</dbReference>
<gene>
    <name evidence="2" type="ORF">FYJ33_13110</name>
</gene>
<dbReference type="RefSeq" id="WP_154532197.1">
    <property type="nucleotide sequence ID" value="NZ_JAQXTV010000014.1"/>
</dbReference>